<dbReference type="Pfam" id="PF00188">
    <property type="entry name" value="CAP"/>
    <property type="match status" value="1"/>
</dbReference>
<gene>
    <name evidence="2" type="ORF">DICVIV_10149</name>
</gene>
<dbReference type="OrthoDB" id="414826at2759"/>
<reference evidence="2 3" key="1">
    <citation type="submission" date="2013-11" db="EMBL/GenBank/DDBJ databases">
        <title>Draft genome of the bovine lungworm Dictyocaulus viviparus.</title>
        <authorList>
            <person name="Mitreva M."/>
        </authorList>
    </citation>
    <scope>NUCLEOTIDE SEQUENCE [LARGE SCALE GENOMIC DNA]</scope>
    <source>
        <strain evidence="2 3">HannoverDv2000</strain>
    </source>
</reference>
<organism evidence="2 3">
    <name type="scientific">Dictyocaulus viviparus</name>
    <name type="common">Bovine lungworm</name>
    <dbReference type="NCBI Taxonomy" id="29172"/>
    <lineage>
        <taxon>Eukaryota</taxon>
        <taxon>Metazoa</taxon>
        <taxon>Ecdysozoa</taxon>
        <taxon>Nematoda</taxon>
        <taxon>Chromadorea</taxon>
        <taxon>Rhabditida</taxon>
        <taxon>Rhabditina</taxon>
        <taxon>Rhabditomorpha</taxon>
        <taxon>Strongyloidea</taxon>
        <taxon>Metastrongylidae</taxon>
        <taxon>Dictyocaulus</taxon>
    </lineage>
</organism>
<protein>
    <recommendedName>
        <fullName evidence="1">SCP domain-containing protein</fullName>
    </recommendedName>
</protein>
<dbReference type="SUPFAM" id="SSF55797">
    <property type="entry name" value="PR-1-like"/>
    <property type="match status" value="1"/>
</dbReference>
<dbReference type="CDD" id="cd05380">
    <property type="entry name" value="CAP_euk"/>
    <property type="match status" value="1"/>
</dbReference>
<dbReference type="Proteomes" id="UP000053766">
    <property type="component" value="Unassembled WGS sequence"/>
</dbReference>
<proteinExistence type="predicted"/>
<dbReference type="AlphaFoldDB" id="A0A0D8XJ59"/>
<name>A0A0D8XJ59_DICVI</name>
<evidence type="ECO:0000259" key="1">
    <source>
        <dbReference type="Pfam" id="PF00188"/>
    </source>
</evidence>
<dbReference type="InterPro" id="IPR035940">
    <property type="entry name" value="CAP_sf"/>
</dbReference>
<dbReference type="Gene3D" id="3.40.33.10">
    <property type="entry name" value="CAP"/>
    <property type="match status" value="1"/>
</dbReference>
<reference evidence="3" key="2">
    <citation type="journal article" date="2016" name="Sci. Rep.">
        <title>Dictyocaulus viviparus genome, variome and transcriptome elucidate lungworm biology and support future intervention.</title>
        <authorList>
            <person name="McNulty S.N."/>
            <person name="Strube C."/>
            <person name="Rosa B.A."/>
            <person name="Martin J.C."/>
            <person name="Tyagi R."/>
            <person name="Choi Y.J."/>
            <person name="Wang Q."/>
            <person name="Hallsworth Pepin K."/>
            <person name="Zhang X."/>
            <person name="Ozersky P."/>
            <person name="Wilson R.K."/>
            <person name="Sternberg P.W."/>
            <person name="Gasser R.B."/>
            <person name="Mitreva M."/>
        </authorList>
    </citation>
    <scope>NUCLEOTIDE SEQUENCE [LARGE SCALE GENOMIC DNA]</scope>
    <source>
        <strain evidence="3">HannoverDv2000</strain>
    </source>
</reference>
<evidence type="ECO:0000313" key="3">
    <source>
        <dbReference type="Proteomes" id="UP000053766"/>
    </source>
</evidence>
<dbReference type="EMBL" id="KN716522">
    <property type="protein sequence ID" value="KJH43839.1"/>
    <property type="molecule type" value="Genomic_DNA"/>
</dbReference>
<evidence type="ECO:0000313" key="2">
    <source>
        <dbReference type="EMBL" id="KJH43839.1"/>
    </source>
</evidence>
<accession>A0A0D8XJ59</accession>
<dbReference type="InterPro" id="IPR014044">
    <property type="entry name" value="CAP_dom"/>
</dbReference>
<feature type="domain" description="SCP" evidence="1">
    <location>
        <begin position="9"/>
        <end position="81"/>
    </location>
</feature>
<keyword evidence="3" id="KW-1185">Reference proteome</keyword>
<sequence length="119" mass="13645">MENVVSNLLQNILKIVDSWWKTLPKDENLVGLKPQEMNKPMIPFLQMVNGRTNKVGCAYHICGQDYYDQYVQPFILFVCKYGHPLIKIGDPIYTVGPPCDSCKNRCLHGALCDTMFGRY</sequence>